<protein>
    <submittedName>
        <fullName evidence="1">Uncharacterized protein</fullName>
    </submittedName>
</protein>
<dbReference type="RefSeq" id="WP_221044728.1">
    <property type="nucleotide sequence ID" value="NZ_AP024828.1"/>
</dbReference>
<dbReference type="EMBL" id="AP024828">
    <property type="protein sequence ID" value="BCZ21179.1"/>
    <property type="molecule type" value="Genomic_DNA"/>
</dbReference>
<accession>A0ABM7SMJ5</accession>
<name>A0ABM7SMJ5_9MYCO</name>
<evidence type="ECO:0000313" key="2">
    <source>
        <dbReference type="Proteomes" id="UP000826012"/>
    </source>
</evidence>
<reference evidence="1 2" key="1">
    <citation type="submission" date="2021-07" db="EMBL/GenBank/DDBJ databases">
        <title>Complete genome sequence of nontuberculous Mycobacterium sp. TY59.</title>
        <authorList>
            <person name="Fukushima K."/>
        </authorList>
    </citation>
    <scope>NUCLEOTIDE SEQUENCE [LARGE SCALE GENOMIC DNA]</scope>
    <source>
        <strain evidence="1 2">TY59</strain>
    </source>
</reference>
<gene>
    <name evidence="1" type="ORF">MTY59_10340</name>
</gene>
<keyword evidence="2" id="KW-1185">Reference proteome</keyword>
<evidence type="ECO:0000313" key="1">
    <source>
        <dbReference type="EMBL" id="BCZ21179.1"/>
    </source>
</evidence>
<organism evidence="1 2">
    <name type="scientific">Mycobacterium senriense</name>
    <dbReference type="NCBI Taxonomy" id="2775496"/>
    <lineage>
        <taxon>Bacteria</taxon>
        <taxon>Bacillati</taxon>
        <taxon>Actinomycetota</taxon>
        <taxon>Actinomycetes</taxon>
        <taxon>Mycobacteriales</taxon>
        <taxon>Mycobacteriaceae</taxon>
        <taxon>Mycobacterium</taxon>
        <taxon>Mycobacterium avium complex (MAC)</taxon>
    </lineage>
</organism>
<sequence length="65" mass="7698">MTTEDPGQIQRLAAQSNMFITRLRHGEYLLYDNDTNQLVLGSHSDRQKTGVSLEQIRRYLERFRE</sequence>
<dbReference type="Proteomes" id="UP000826012">
    <property type="component" value="Chromosome"/>
</dbReference>
<proteinExistence type="predicted"/>